<keyword evidence="3" id="KW-1185">Reference proteome</keyword>
<dbReference type="Proteomes" id="UP000261480">
    <property type="component" value="Unplaced"/>
</dbReference>
<dbReference type="OrthoDB" id="9939072at2759"/>
<dbReference type="Pfam" id="PF15764">
    <property type="entry name" value="DUF4693"/>
    <property type="match status" value="1"/>
</dbReference>
<evidence type="ECO:0000313" key="2">
    <source>
        <dbReference type="Ensembl" id="ENSPMEP00000005516.1"/>
    </source>
</evidence>
<protein>
    <recommendedName>
        <fullName evidence="4">Tubulin epsilon and delta complex protein 2</fullName>
    </recommendedName>
</protein>
<dbReference type="Ensembl" id="ENSPMET00000007368.1">
    <property type="protein sequence ID" value="ENSPMEP00000005516.1"/>
    <property type="gene ID" value="ENSPMEG00000006892.1"/>
</dbReference>
<proteinExistence type="predicted"/>
<dbReference type="PANTHER" id="PTHR14870">
    <property type="entry name" value="TUBULIN EPSILON AND DELTA COMPLEX PROTEIN 2"/>
    <property type="match status" value="1"/>
</dbReference>
<dbReference type="CTD" id="80178"/>
<sequence>MPIILCSCCTFISYRENQTLSGIFNFVTREVYLRGNMSLLSAVEEAIKTYKAEQVRLNHSIQFHREILHSLIPQPEAGSEETELADSAAADAESSPGEKEDIELLEQALEKALRVRTGSEVSKQDSGKRKLSTTKATERMPALSAVTKHDQPTIKSSKKSASLHGKGPKKPSVSHSSRPSAGHKPAQSKNRTQHHPSSAARAGHHQQTALAGFKSPDQITASLSTNKTVRSNMPRDDGLSKSVSVPMPSSDDMSFSGTDGPGVGSLHQHNGGLSEEIAKWKSLRSKQNRLWDKVIALQRNPEPGRSRFMQRMRTTFPSDWPSGSPNETRFQLHRLTDQAFNLAHVCQTENILASEVPEMDTGLPGGKQTKSHSSQTPEGLQLAAAELHVLADKVKREWKAWDRWRPEGGCLCPSEADGLFADGAASPLPLTVTYSTQQELQQLEELRMRVALLQQETYFEQALLDSLSSQFSSIRPGPGCPSPSMLRDMYSLLGEGGERFAAIVQDSEHE</sequence>
<dbReference type="RefSeq" id="XP_014839079.1">
    <property type="nucleotide sequence ID" value="XM_014983593.1"/>
</dbReference>
<dbReference type="AlphaFoldDB" id="A0A3B3WRU7"/>
<dbReference type="GeneID" id="106915769"/>
<feature type="region of interest" description="Disordered" evidence="1">
    <location>
        <begin position="224"/>
        <end position="270"/>
    </location>
</feature>
<reference evidence="2" key="2">
    <citation type="submission" date="2025-09" db="UniProtKB">
        <authorList>
            <consortium name="Ensembl"/>
        </authorList>
    </citation>
    <scope>IDENTIFICATION</scope>
</reference>
<dbReference type="PANTHER" id="PTHR14870:SF1">
    <property type="entry name" value="TUBULIN EPSILON AND DELTA COMPLEX PROTEIN 2"/>
    <property type="match status" value="1"/>
</dbReference>
<accession>A0A3B3WRU7</accession>
<dbReference type="KEGG" id="pmei:106915769"/>
<feature type="compositionally biased region" description="Low complexity" evidence="1">
    <location>
        <begin position="85"/>
        <end position="95"/>
    </location>
</feature>
<feature type="region of interest" description="Disordered" evidence="1">
    <location>
        <begin position="76"/>
        <end position="99"/>
    </location>
</feature>
<evidence type="ECO:0000256" key="1">
    <source>
        <dbReference type="SAM" id="MobiDB-lite"/>
    </source>
</evidence>
<organism evidence="2 3">
    <name type="scientific">Poecilia mexicana</name>
    <dbReference type="NCBI Taxonomy" id="48701"/>
    <lineage>
        <taxon>Eukaryota</taxon>
        <taxon>Metazoa</taxon>
        <taxon>Chordata</taxon>
        <taxon>Craniata</taxon>
        <taxon>Vertebrata</taxon>
        <taxon>Euteleostomi</taxon>
        <taxon>Actinopterygii</taxon>
        <taxon>Neopterygii</taxon>
        <taxon>Teleostei</taxon>
        <taxon>Neoteleostei</taxon>
        <taxon>Acanthomorphata</taxon>
        <taxon>Ovalentaria</taxon>
        <taxon>Atherinomorphae</taxon>
        <taxon>Cyprinodontiformes</taxon>
        <taxon>Poeciliidae</taxon>
        <taxon>Poeciliinae</taxon>
        <taxon>Poecilia</taxon>
    </lineage>
</organism>
<reference evidence="2" key="1">
    <citation type="submission" date="2025-08" db="UniProtKB">
        <authorList>
            <consortium name="Ensembl"/>
        </authorList>
    </citation>
    <scope>IDENTIFICATION</scope>
</reference>
<evidence type="ECO:0000313" key="3">
    <source>
        <dbReference type="Proteomes" id="UP000261480"/>
    </source>
</evidence>
<name>A0A3B3WRU7_9TELE</name>
<feature type="region of interest" description="Disordered" evidence="1">
    <location>
        <begin position="114"/>
        <end position="207"/>
    </location>
</feature>
<evidence type="ECO:0008006" key="4">
    <source>
        <dbReference type="Google" id="ProtNLM"/>
    </source>
</evidence>
<dbReference type="InterPro" id="IPR031518">
    <property type="entry name" value="DUF4693"/>
</dbReference>